<evidence type="ECO:0000259" key="3">
    <source>
        <dbReference type="PROSITE" id="PS51782"/>
    </source>
</evidence>
<feature type="compositionally biased region" description="Polar residues" evidence="1">
    <location>
        <begin position="189"/>
        <end position="213"/>
    </location>
</feature>
<feature type="region of interest" description="Disordered" evidence="1">
    <location>
        <begin position="240"/>
        <end position="267"/>
    </location>
</feature>
<dbReference type="SMART" id="SM00257">
    <property type="entry name" value="LysM"/>
    <property type="match status" value="1"/>
</dbReference>
<keyword evidence="2" id="KW-0732">Signal</keyword>
<evidence type="ECO:0000256" key="2">
    <source>
        <dbReference type="SAM" id="SignalP"/>
    </source>
</evidence>
<protein>
    <recommendedName>
        <fullName evidence="3">LysM domain-containing protein</fullName>
    </recommendedName>
</protein>
<reference evidence="4 5" key="1">
    <citation type="submission" date="2017-12" db="EMBL/GenBank/DDBJ databases">
        <title>Phylogenetic diversity of female urinary microbiome.</title>
        <authorList>
            <person name="Thomas-White K."/>
            <person name="Wolfe A.J."/>
        </authorList>
    </citation>
    <scope>NUCLEOTIDE SEQUENCE [LARGE SCALE GENOMIC DNA]</scope>
    <source>
        <strain evidence="4 5">UMB0898</strain>
    </source>
</reference>
<name>A0A2I1K1H9_9LACT</name>
<accession>A0A2I1K1H9</accession>
<evidence type="ECO:0000313" key="4">
    <source>
        <dbReference type="EMBL" id="PKY89519.1"/>
    </source>
</evidence>
<dbReference type="Gene3D" id="3.10.350.10">
    <property type="entry name" value="LysM domain"/>
    <property type="match status" value="1"/>
</dbReference>
<sequence length="421" mass="46107">MNKTKKLWLSTSLVALLAPSVLVSAQGPAVAAQPKSVAQANRVQSTQRQTSYQVKSGDTLSTIANKLKMDLRVLAYLNKTSQVNIIKPGAVIEAHFDSNQRAERMTISAPEQEAVEVDVPVNLTPLHKVKAATFVQRTTPVAPAVYTEETTQEVVTVDEIETTVEEVEEATEATPAVEQSTPEVEATQEEPQQSRSNSLHLTSPKVQAQPSTTQEEKPANVVTPPVVNAEETTKEVVESTLETTEETTEETTQVVAPKPEKEVDEGVYTQPPVEAEPVEETTTQVEVSIEEPIVEETEEVVPETPAETPSVDGLQPHAAAYKDLVGSMFGITNFSTFRPGDLGDHGKGLAVDFMVYSNEQLGDAVAEYTLEQMKSGQSRISYVIWKQRIAGPWTGYQWQDMEDRGNITANHFDHVHVSFNP</sequence>
<feature type="chain" id="PRO_5039631721" description="LysM domain-containing protein" evidence="2">
    <location>
        <begin position="26"/>
        <end position="421"/>
    </location>
</feature>
<dbReference type="EMBL" id="PKHE01000007">
    <property type="protein sequence ID" value="PKY89519.1"/>
    <property type="molecule type" value="Genomic_DNA"/>
</dbReference>
<evidence type="ECO:0000256" key="1">
    <source>
        <dbReference type="SAM" id="MobiDB-lite"/>
    </source>
</evidence>
<dbReference type="InterPro" id="IPR036779">
    <property type="entry name" value="LysM_dom_sf"/>
</dbReference>
<organism evidence="4 5">
    <name type="scientific">Falseniella ignava</name>
    <dbReference type="NCBI Taxonomy" id="137730"/>
    <lineage>
        <taxon>Bacteria</taxon>
        <taxon>Bacillati</taxon>
        <taxon>Bacillota</taxon>
        <taxon>Bacilli</taxon>
        <taxon>Lactobacillales</taxon>
        <taxon>Aerococcaceae</taxon>
        <taxon>Falseniella</taxon>
    </lineage>
</organism>
<dbReference type="RefSeq" id="WP_101954154.1">
    <property type="nucleotide sequence ID" value="NZ_PKHE01000007.1"/>
</dbReference>
<dbReference type="InterPro" id="IPR018392">
    <property type="entry name" value="LysM"/>
</dbReference>
<dbReference type="Pfam" id="PF26571">
    <property type="entry name" value="VldE"/>
    <property type="match status" value="1"/>
</dbReference>
<feature type="signal peptide" evidence="2">
    <location>
        <begin position="1"/>
        <end position="25"/>
    </location>
</feature>
<dbReference type="AlphaFoldDB" id="A0A2I1K1H9"/>
<proteinExistence type="predicted"/>
<dbReference type="OrthoDB" id="2989771at2"/>
<evidence type="ECO:0000313" key="5">
    <source>
        <dbReference type="Proteomes" id="UP000234384"/>
    </source>
</evidence>
<gene>
    <name evidence="4" type="ORF">CYJ57_03920</name>
</gene>
<comment type="caution">
    <text evidence="4">The sequence shown here is derived from an EMBL/GenBank/DDBJ whole genome shotgun (WGS) entry which is preliminary data.</text>
</comment>
<feature type="region of interest" description="Disordered" evidence="1">
    <location>
        <begin position="165"/>
        <end position="222"/>
    </location>
</feature>
<dbReference type="PROSITE" id="PS51782">
    <property type="entry name" value="LYSM"/>
    <property type="match status" value="1"/>
</dbReference>
<dbReference type="CDD" id="cd00118">
    <property type="entry name" value="LysM"/>
    <property type="match status" value="1"/>
</dbReference>
<dbReference type="SUPFAM" id="SSF54106">
    <property type="entry name" value="LysM domain"/>
    <property type="match status" value="1"/>
</dbReference>
<feature type="domain" description="LysM" evidence="3">
    <location>
        <begin position="50"/>
        <end position="94"/>
    </location>
</feature>
<dbReference type="Pfam" id="PF01476">
    <property type="entry name" value="LysM"/>
    <property type="match status" value="1"/>
</dbReference>
<dbReference type="Proteomes" id="UP000234384">
    <property type="component" value="Unassembled WGS sequence"/>
</dbReference>
<dbReference type="InterPro" id="IPR058593">
    <property type="entry name" value="ARB_07466-like_C"/>
</dbReference>